<reference evidence="2" key="1">
    <citation type="journal article" date="2021" name="Proc. Natl. Acad. Sci. U.S.A.">
        <title>A Catalog of Tens of Thousands of Viruses from Human Metagenomes Reveals Hidden Associations with Chronic Diseases.</title>
        <authorList>
            <person name="Tisza M.J."/>
            <person name="Buck C.B."/>
        </authorList>
    </citation>
    <scope>NUCLEOTIDE SEQUENCE</scope>
    <source>
        <strain evidence="2">Ctt1f11</strain>
    </source>
</reference>
<feature type="transmembrane region" description="Helical" evidence="1">
    <location>
        <begin position="29"/>
        <end position="51"/>
    </location>
</feature>
<keyword evidence="1" id="KW-0812">Transmembrane</keyword>
<sequence>MMIAMLMLIISLALGIAAMWMHYRQRYEISNILFLMFDIGVIATILLPVVCV</sequence>
<organism evidence="2">
    <name type="scientific">Siphoviridae sp. ctt1f11</name>
    <dbReference type="NCBI Taxonomy" id="2827959"/>
    <lineage>
        <taxon>Viruses</taxon>
        <taxon>Duplodnaviria</taxon>
        <taxon>Heunggongvirae</taxon>
        <taxon>Uroviricota</taxon>
        <taxon>Caudoviricetes</taxon>
    </lineage>
</organism>
<accession>A0A8S5SDM1</accession>
<name>A0A8S5SDM1_9CAUD</name>
<keyword evidence="1" id="KW-0472">Membrane</keyword>
<proteinExistence type="predicted"/>
<keyword evidence="1" id="KW-1133">Transmembrane helix</keyword>
<dbReference type="EMBL" id="BK032573">
    <property type="protein sequence ID" value="DAF48783.1"/>
    <property type="molecule type" value="Genomic_DNA"/>
</dbReference>
<protein>
    <submittedName>
        <fullName evidence="2">Uncharacterized protein</fullName>
    </submittedName>
</protein>
<evidence type="ECO:0000313" key="2">
    <source>
        <dbReference type="EMBL" id="DAF48783.1"/>
    </source>
</evidence>
<evidence type="ECO:0000256" key="1">
    <source>
        <dbReference type="SAM" id="Phobius"/>
    </source>
</evidence>